<evidence type="ECO:0000256" key="5">
    <source>
        <dbReference type="ARBA" id="ARBA00022737"/>
    </source>
</evidence>
<keyword evidence="4 12" id="KW-0812">Transmembrane</keyword>
<dbReference type="Gene3D" id="3.30.465.10">
    <property type="match status" value="1"/>
</dbReference>
<evidence type="ECO:0000256" key="10">
    <source>
        <dbReference type="ARBA" id="ARBA00040729"/>
    </source>
</evidence>
<dbReference type="GO" id="GO:0005886">
    <property type="term" value="C:plasma membrane"/>
    <property type="evidence" value="ECO:0007669"/>
    <property type="project" value="UniProtKB-SubCell"/>
</dbReference>
<dbReference type="SMART" id="SM01091">
    <property type="entry name" value="CorC_HlyC"/>
    <property type="match status" value="1"/>
</dbReference>
<dbReference type="InterPro" id="IPR002550">
    <property type="entry name" value="CNNM"/>
</dbReference>
<evidence type="ECO:0000256" key="2">
    <source>
        <dbReference type="ARBA" id="ARBA00006337"/>
    </source>
</evidence>
<proteinExistence type="inferred from homology"/>
<dbReference type="OrthoDB" id="9797674at2"/>
<dbReference type="InterPro" id="IPR046342">
    <property type="entry name" value="CBS_dom_sf"/>
</dbReference>
<dbReference type="PANTHER" id="PTHR22777">
    <property type="entry name" value="HEMOLYSIN-RELATED"/>
    <property type="match status" value="1"/>
</dbReference>
<comment type="function">
    <text evidence="9">Plays a role in the transport of magnesium and cobalt ions.</text>
</comment>
<evidence type="ECO:0000259" key="15">
    <source>
        <dbReference type="PROSITE" id="PS51846"/>
    </source>
</evidence>
<keyword evidence="17" id="KW-1185">Reference proteome</keyword>
<evidence type="ECO:0000256" key="7">
    <source>
        <dbReference type="ARBA" id="ARBA00023122"/>
    </source>
</evidence>
<dbReference type="CDD" id="cd04590">
    <property type="entry name" value="CBS_pair_CorC_HlyC_assoc"/>
    <property type="match status" value="1"/>
</dbReference>
<sequence length="434" mass="49051">MDTELPLGLLLSLLALLIAFSGFFSGSETGMMSINRYRLSHRAKQGDRAALRISSLLKRPDRLLGVILIGNNFVNNFAAAIATVIAIHYLGESLGPVVSTFVLTIVVLIFAEVTPKTLAALHPEKFARPASYALYPLLKLLYPLVWLVNLFSNFLLRLLGVRPDEHKQDNLTSEELRTVVNEAGSLIPSRHQAMLLSILDLEKITVDDIMIPRQEVSGIDLEQDMEQILQQLKHSQHTRIPVYKGDINNVIGILHLRGALRLIASPNPTKGMLIQETREPYFIPESTPLQTQLLNFQKEKRRIGIVVDEYGDVQGLVTLEDILEEIVGEFTTDVPQHQEDIQPQQDGSWLIDASATIREINKQLDWELPTHGPKTLNGLVLEYLESIPDGNICVAFDHYRIETLEVKENLIKAVRCWEEKTDQKRRKPRRRTAD</sequence>
<dbReference type="InterPro" id="IPR016169">
    <property type="entry name" value="FAD-bd_PCMH_sub2"/>
</dbReference>
<name>A0A1K1VWB1_9GAMM</name>
<evidence type="ECO:0000256" key="1">
    <source>
        <dbReference type="ARBA" id="ARBA00004651"/>
    </source>
</evidence>
<dbReference type="FunFam" id="3.10.580.10:FF:000002">
    <property type="entry name" value="Magnesium/cobalt efflux protein CorC"/>
    <property type="match status" value="1"/>
</dbReference>
<feature type="domain" description="CNNM transmembrane" evidence="15">
    <location>
        <begin position="3"/>
        <end position="200"/>
    </location>
</feature>
<accession>A0A1K1VWB1</accession>
<dbReference type="Gene3D" id="3.10.580.10">
    <property type="entry name" value="CBS-domain"/>
    <property type="match status" value="1"/>
</dbReference>
<dbReference type="PROSITE" id="PS51846">
    <property type="entry name" value="CNNM"/>
    <property type="match status" value="1"/>
</dbReference>
<dbReference type="FunFam" id="3.30.465.10:FF:000010">
    <property type="entry name" value="DUF21 domain-containing protein"/>
    <property type="match status" value="1"/>
</dbReference>
<dbReference type="Pfam" id="PF00571">
    <property type="entry name" value="CBS"/>
    <property type="match status" value="2"/>
</dbReference>
<organism evidence="16 17">
    <name type="scientific">Marinospirillum alkaliphilum DSM 21637</name>
    <dbReference type="NCBI Taxonomy" id="1122209"/>
    <lineage>
        <taxon>Bacteria</taxon>
        <taxon>Pseudomonadati</taxon>
        <taxon>Pseudomonadota</taxon>
        <taxon>Gammaproteobacteria</taxon>
        <taxon>Oceanospirillales</taxon>
        <taxon>Oceanospirillaceae</taxon>
        <taxon>Marinospirillum</taxon>
    </lineage>
</organism>
<reference evidence="16 17" key="1">
    <citation type="submission" date="2016-11" db="EMBL/GenBank/DDBJ databases">
        <authorList>
            <person name="Jaros S."/>
            <person name="Januszkiewicz K."/>
            <person name="Wedrychowicz H."/>
        </authorList>
    </citation>
    <scope>NUCLEOTIDE SEQUENCE [LARGE SCALE GENOMIC DNA]</scope>
    <source>
        <strain evidence="16 17">DSM 21637</strain>
    </source>
</reference>
<dbReference type="SUPFAM" id="SSF54631">
    <property type="entry name" value="CBS-domain pair"/>
    <property type="match status" value="1"/>
</dbReference>
<evidence type="ECO:0000256" key="12">
    <source>
        <dbReference type="PROSITE-ProRule" id="PRU01193"/>
    </source>
</evidence>
<comment type="subcellular location">
    <subcellularLocation>
        <location evidence="1">Cell membrane</location>
        <topology evidence="1">Multi-pass membrane protein</topology>
    </subcellularLocation>
</comment>
<dbReference type="EMBL" id="FPJW01000003">
    <property type="protein sequence ID" value="SFX29295.1"/>
    <property type="molecule type" value="Genomic_DNA"/>
</dbReference>
<evidence type="ECO:0000256" key="9">
    <source>
        <dbReference type="ARBA" id="ARBA00037273"/>
    </source>
</evidence>
<dbReference type="RefSeq" id="WP_072325357.1">
    <property type="nucleotide sequence ID" value="NZ_FPJW01000003.1"/>
</dbReference>
<feature type="domain" description="CBS" evidence="14">
    <location>
        <begin position="210"/>
        <end position="269"/>
    </location>
</feature>
<dbReference type="SUPFAM" id="SSF56176">
    <property type="entry name" value="FAD-binding/transporter-associated domain-like"/>
    <property type="match status" value="1"/>
</dbReference>
<keyword evidence="7 11" id="KW-0129">CBS domain</keyword>
<keyword evidence="5" id="KW-0677">Repeat</keyword>
<dbReference type="PANTHER" id="PTHR22777:SF32">
    <property type="entry name" value="UPF0053 INNER MEMBRANE PROTEIN YFJD"/>
    <property type="match status" value="1"/>
</dbReference>
<gene>
    <name evidence="16" type="ORF">SAMN02745752_01104</name>
</gene>
<dbReference type="STRING" id="1122209.SAMN02745752_01104"/>
<dbReference type="AlphaFoldDB" id="A0A1K1VWB1"/>
<dbReference type="InterPro" id="IPR005170">
    <property type="entry name" value="Transptr-assoc_dom"/>
</dbReference>
<feature type="transmembrane region" description="Helical" evidence="13">
    <location>
        <begin position="63"/>
        <end position="87"/>
    </location>
</feature>
<feature type="transmembrane region" description="Helical" evidence="13">
    <location>
        <begin position="133"/>
        <end position="156"/>
    </location>
</feature>
<feature type="transmembrane region" description="Helical" evidence="13">
    <location>
        <begin position="94"/>
        <end position="113"/>
    </location>
</feature>
<dbReference type="NCBIfam" id="NF008604">
    <property type="entry name" value="PRK11573.1"/>
    <property type="match status" value="1"/>
</dbReference>
<evidence type="ECO:0000256" key="3">
    <source>
        <dbReference type="ARBA" id="ARBA00022475"/>
    </source>
</evidence>
<protein>
    <recommendedName>
        <fullName evidence="10">Magnesium and cobalt efflux protein CorC</fullName>
    </recommendedName>
</protein>
<dbReference type="Proteomes" id="UP000182350">
    <property type="component" value="Unassembled WGS sequence"/>
</dbReference>
<evidence type="ECO:0000313" key="16">
    <source>
        <dbReference type="EMBL" id="SFX29295.1"/>
    </source>
</evidence>
<evidence type="ECO:0000256" key="11">
    <source>
        <dbReference type="PROSITE-ProRule" id="PRU00703"/>
    </source>
</evidence>
<evidence type="ECO:0000256" key="4">
    <source>
        <dbReference type="ARBA" id="ARBA00022692"/>
    </source>
</evidence>
<dbReference type="InterPro" id="IPR044751">
    <property type="entry name" value="Ion_transp-like_CBS"/>
</dbReference>
<dbReference type="InterPro" id="IPR000644">
    <property type="entry name" value="CBS_dom"/>
</dbReference>
<evidence type="ECO:0000259" key="14">
    <source>
        <dbReference type="PROSITE" id="PS51371"/>
    </source>
</evidence>
<dbReference type="Pfam" id="PF03471">
    <property type="entry name" value="CorC_HlyC"/>
    <property type="match status" value="1"/>
</dbReference>
<evidence type="ECO:0000256" key="6">
    <source>
        <dbReference type="ARBA" id="ARBA00022989"/>
    </source>
</evidence>
<keyword evidence="6 12" id="KW-1133">Transmembrane helix</keyword>
<dbReference type="GO" id="GO:0050660">
    <property type="term" value="F:flavin adenine dinucleotide binding"/>
    <property type="evidence" value="ECO:0007669"/>
    <property type="project" value="InterPro"/>
</dbReference>
<evidence type="ECO:0000256" key="8">
    <source>
        <dbReference type="ARBA" id="ARBA00023136"/>
    </source>
</evidence>
<dbReference type="Pfam" id="PF01595">
    <property type="entry name" value="CNNM"/>
    <property type="match status" value="1"/>
</dbReference>
<dbReference type="PROSITE" id="PS51371">
    <property type="entry name" value="CBS"/>
    <property type="match status" value="2"/>
</dbReference>
<comment type="similarity">
    <text evidence="2">Belongs to the UPF0053 family.</text>
</comment>
<feature type="domain" description="CBS" evidence="14">
    <location>
        <begin position="276"/>
        <end position="334"/>
    </location>
</feature>
<evidence type="ECO:0000256" key="13">
    <source>
        <dbReference type="SAM" id="Phobius"/>
    </source>
</evidence>
<evidence type="ECO:0000313" key="17">
    <source>
        <dbReference type="Proteomes" id="UP000182350"/>
    </source>
</evidence>
<keyword evidence="3" id="KW-1003">Cell membrane</keyword>
<keyword evidence="8 12" id="KW-0472">Membrane</keyword>
<dbReference type="InterPro" id="IPR036318">
    <property type="entry name" value="FAD-bd_PCMH-like_sf"/>
</dbReference>